<dbReference type="AlphaFoldDB" id="A0A1R1MKX4"/>
<accession>A0A1R1MKX4</accession>
<dbReference type="InterPro" id="IPR029016">
    <property type="entry name" value="GAF-like_dom_sf"/>
</dbReference>
<dbReference type="Gene3D" id="3.30.450.40">
    <property type="match status" value="1"/>
</dbReference>
<dbReference type="SMART" id="SM00065">
    <property type="entry name" value="GAF"/>
    <property type="match status" value="1"/>
</dbReference>
<feature type="domain" description="GAF" evidence="1">
    <location>
        <begin position="153"/>
        <end position="296"/>
    </location>
</feature>
<gene>
    <name evidence="2" type="ORF">BLW93_05325</name>
</gene>
<dbReference type="SUPFAM" id="SSF48452">
    <property type="entry name" value="TPR-like"/>
    <property type="match status" value="1"/>
</dbReference>
<reference evidence="2 3" key="1">
    <citation type="submission" date="2016-10" db="EMBL/GenBank/DDBJ databases">
        <title>Genome sequence of a sulfur-reducing bacterium Desulfurobacterium indicum K6013.</title>
        <authorList>
            <person name="Cao J."/>
            <person name="Shao Z."/>
            <person name="Alain K."/>
            <person name="Jebbar M."/>
        </authorList>
    </citation>
    <scope>NUCLEOTIDE SEQUENCE [LARGE SCALE GENOMIC DNA]</scope>
    <source>
        <strain evidence="2 3">K6013</strain>
    </source>
</reference>
<dbReference type="Pfam" id="PF01590">
    <property type="entry name" value="GAF"/>
    <property type="match status" value="1"/>
</dbReference>
<comment type="caution">
    <text evidence="2">The sequence shown here is derived from an EMBL/GenBank/DDBJ whole genome shotgun (WGS) entry which is preliminary data.</text>
</comment>
<organism evidence="2 3">
    <name type="scientific">Desulfurobacterium indicum</name>
    <dbReference type="NCBI Taxonomy" id="1914305"/>
    <lineage>
        <taxon>Bacteria</taxon>
        <taxon>Pseudomonadati</taxon>
        <taxon>Aquificota</taxon>
        <taxon>Aquificia</taxon>
        <taxon>Desulfurobacteriales</taxon>
        <taxon>Desulfurobacteriaceae</taxon>
        <taxon>Desulfurobacterium</taxon>
    </lineage>
</organism>
<dbReference type="STRING" id="1914305.BLW93_05325"/>
<evidence type="ECO:0000313" key="3">
    <source>
        <dbReference type="Proteomes" id="UP000187408"/>
    </source>
</evidence>
<evidence type="ECO:0000313" key="2">
    <source>
        <dbReference type="EMBL" id="OMH40413.1"/>
    </source>
</evidence>
<proteinExistence type="predicted"/>
<dbReference type="InterPro" id="IPR003018">
    <property type="entry name" value="GAF"/>
</dbReference>
<dbReference type="OrthoDB" id="12301at2"/>
<sequence>MKSFEKDIEYFESLISEGEILEATEFGLKLLNKYPDNSVLLDKVVDFLFKVGKGKNAINLILSLSQKKLKEGYIESAESLLKKGLKYEPYNIRIRKLLSLIYEEKGLLYESFRIIFEGWKNCRNIQEKNEMRKEMILKLEKLISTAEELKKKNVENLLIYFANLARKTLKADRCSLYLFNNKKNELWTKLAHGVEKIIIPADRGFAGYTFKTGTPVISNNPYDDKRFYRDIDQQTGYRTENIATVPMFGKNEKVIGVFQALNKKGGFSRDDVAFLSFLAEYFATIIDDFNFEKNLQQNTN</sequence>
<dbReference type="RefSeq" id="WP_076713069.1">
    <property type="nucleotide sequence ID" value="NZ_MOEN01000017.1"/>
</dbReference>
<dbReference type="InterPro" id="IPR011990">
    <property type="entry name" value="TPR-like_helical_dom_sf"/>
</dbReference>
<dbReference type="Proteomes" id="UP000187408">
    <property type="component" value="Unassembled WGS sequence"/>
</dbReference>
<dbReference type="EMBL" id="MOEN01000017">
    <property type="protein sequence ID" value="OMH40413.1"/>
    <property type="molecule type" value="Genomic_DNA"/>
</dbReference>
<keyword evidence="3" id="KW-1185">Reference proteome</keyword>
<protein>
    <recommendedName>
        <fullName evidence="1">GAF domain-containing protein</fullName>
    </recommendedName>
</protein>
<name>A0A1R1MKX4_9BACT</name>
<dbReference type="SUPFAM" id="SSF55781">
    <property type="entry name" value="GAF domain-like"/>
    <property type="match status" value="1"/>
</dbReference>
<evidence type="ECO:0000259" key="1">
    <source>
        <dbReference type="SMART" id="SM00065"/>
    </source>
</evidence>